<dbReference type="Pfam" id="PF07516">
    <property type="entry name" value="SecA_SW"/>
    <property type="match status" value="1"/>
</dbReference>
<evidence type="ECO:0000313" key="12">
    <source>
        <dbReference type="Proteomes" id="UP001178507"/>
    </source>
</evidence>
<comment type="subcellular location">
    <subcellularLocation>
        <location evidence="1">Membrane</location>
        <topology evidence="1">Peripheral membrane protein</topology>
    </subcellularLocation>
</comment>
<dbReference type="GO" id="GO:0006605">
    <property type="term" value="P:protein targeting"/>
    <property type="evidence" value="ECO:0007669"/>
    <property type="project" value="InterPro"/>
</dbReference>
<keyword evidence="3" id="KW-0813">Transport</keyword>
<reference evidence="11" key="1">
    <citation type="submission" date="2023-08" db="EMBL/GenBank/DDBJ databases">
        <authorList>
            <person name="Chen Y."/>
            <person name="Shah S."/>
            <person name="Dougan E. K."/>
            <person name="Thang M."/>
            <person name="Chan C."/>
        </authorList>
    </citation>
    <scope>NUCLEOTIDE SEQUENCE</scope>
</reference>
<dbReference type="SUPFAM" id="SSF81886">
    <property type="entry name" value="Helical scaffold and wing domains of SecA"/>
    <property type="match status" value="1"/>
</dbReference>
<evidence type="ECO:0000256" key="9">
    <source>
        <dbReference type="ARBA" id="ARBA00023136"/>
    </source>
</evidence>
<dbReference type="InterPro" id="IPR011116">
    <property type="entry name" value="SecA_Wing/Scaffold"/>
</dbReference>
<dbReference type="Gene3D" id="1.10.3060.10">
    <property type="entry name" value="Helical scaffold and wing domains of SecA"/>
    <property type="match status" value="1"/>
</dbReference>
<dbReference type="InterPro" id="IPR014018">
    <property type="entry name" value="SecA_motor_DEAD"/>
</dbReference>
<dbReference type="Gene3D" id="3.40.50.300">
    <property type="entry name" value="P-loop containing nucleotide triphosphate hydrolases"/>
    <property type="match status" value="1"/>
</dbReference>
<dbReference type="GO" id="GO:0017038">
    <property type="term" value="P:protein import"/>
    <property type="evidence" value="ECO:0007669"/>
    <property type="project" value="InterPro"/>
</dbReference>
<organism evidence="11 12">
    <name type="scientific">Effrenium voratum</name>
    <dbReference type="NCBI Taxonomy" id="2562239"/>
    <lineage>
        <taxon>Eukaryota</taxon>
        <taxon>Sar</taxon>
        <taxon>Alveolata</taxon>
        <taxon>Dinophyceae</taxon>
        <taxon>Suessiales</taxon>
        <taxon>Symbiodiniaceae</taxon>
        <taxon>Effrenium</taxon>
    </lineage>
</organism>
<dbReference type="AlphaFoldDB" id="A0AA36N6S3"/>
<keyword evidence="5" id="KW-0067">ATP-binding</keyword>
<keyword evidence="7" id="KW-1278">Translocase</keyword>
<name>A0AA36N6S3_9DINO</name>
<evidence type="ECO:0000256" key="3">
    <source>
        <dbReference type="ARBA" id="ARBA00022448"/>
    </source>
</evidence>
<dbReference type="EMBL" id="CAUJNA010002891">
    <property type="protein sequence ID" value="CAJ1394609.1"/>
    <property type="molecule type" value="Genomic_DNA"/>
</dbReference>
<proteinExistence type="inferred from homology"/>
<dbReference type="GO" id="GO:0016020">
    <property type="term" value="C:membrane"/>
    <property type="evidence" value="ECO:0007669"/>
    <property type="project" value="UniProtKB-SubCell"/>
</dbReference>
<dbReference type="SUPFAM" id="SSF52540">
    <property type="entry name" value="P-loop containing nucleoside triphosphate hydrolases"/>
    <property type="match status" value="1"/>
</dbReference>
<dbReference type="Proteomes" id="UP001178507">
    <property type="component" value="Unassembled WGS sequence"/>
</dbReference>
<evidence type="ECO:0000256" key="5">
    <source>
        <dbReference type="ARBA" id="ARBA00022840"/>
    </source>
</evidence>
<evidence type="ECO:0000259" key="10">
    <source>
        <dbReference type="PROSITE" id="PS51196"/>
    </source>
</evidence>
<dbReference type="InterPro" id="IPR036266">
    <property type="entry name" value="SecA_Wing/Scaffold_sf"/>
</dbReference>
<dbReference type="InterPro" id="IPR000185">
    <property type="entry name" value="SecA"/>
</dbReference>
<dbReference type="InterPro" id="IPR044722">
    <property type="entry name" value="SecA_SF2_C"/>
</dbReference>
<sequence>MPAAELLAAACRQEGTQVAQLGGLCVLGTERHEARRIDNQLRGRAGRQGDPGSSRFYLSLGDKVFRVFGGDAVRALTAEMGGADDVPIVSPLISGALDEAQNQVQSFFFGIRKDVFKYDEVLDQQRQVIYGIRRKALLDSDEGVLGSLQNFCEESMAELVEQLVRPEEPWQSWPFQRLSAKLSAWFTGSWPGATVARPRP</sequence>
<evidence type="ECO:0000256" key="6">
    <source>
        <dbReference type="ARBA" id="ARBA00022927"/>
    </source>
</evidence>
<dbReference type="PANTHER" id="PTHR30612:SF0">
    <property type="entry name" value="CHLOROPLAST PROTEIN-TRANSPORTING ATPASE"/>
    <property type="match status" value="1"/>
</dbReference>
<dbReference type="GO" id="GO:0005524">
    <property type="term" value="F:ATP binding"/>
    <property type="evidence" value="ECO:0007669"/>
    <property type="project" value="UniProtKB-KW"/>
</dbReference>
<protein>
    <recommendedName>
        <fullName evidence="10">SecA family profile domain-containing protein</fullName>
    </recommendedName>
</protein>
<evidence type="ECO:0000313" key="11">
    <source>
        <dbReference type="EMBL" id="CAJ1394609.1"/>
    </source>
</evidence>
<feature type="domain" description="SecA family profile" evidence="10">
    <location>
        <begin position="1"/>
        <end position="89"/>
    </location>
</feature>
<dbReference type="Pfam" id="PF21090">
    <property type="entry name" value="P-loop_SecA"/>
    <property type="match status" value="1"/>
</dbReference>
<gene>
    <name evidence="11" type="ORF">EVOR1521_LOCUS19227</name>
</gene>
<dbReference type="GO" id="GO:0006886">
    <property type="term" value="P:intracellular protein transport"/>
    <property type="evidence" value="ECO:0007669"/>
    <property type="project" value="InterPro"/>
</dbReference>
<comment type="similarity">
    <text evidence="2">Belongs to the SecA family.</text>
</comment>
<dbReference type="PANTHER" id="PTHR30612">
    <property type="entry name" value="SECA INNER MEMBRANE COMPONENT OF SEC PROTEIN SECRETION SYSTEM"/>
    <property type="match status" value="1"/>
</dbReference>
<comment type="caution">
    <text evidence="11">The sequence shown here is derived from an EMBL/GenBank/DDBJ whole genome shotgun (WGS) entry which is preliminary data.</text>
</comment>
<dbReference type="InterPro" id="IPR027417">
    <property type="entry name" value="P-loop_NTPase"/>
</dbReference>
<evidence type="ECO:0000256" key="8">
    <source>
        <dbReference type="ARBA" id="ARBA00023010"/>
    </source>
</evidence>
<keyword evidence="9" id="KW-0472">Membrane</keyword>
<evidence type="ECO:0000256" key="4">
    <source>
        <dbReference type="ARBA" id="ARBA00022741"/>
    </source>
</evidence>
<keyword evidence="6" id="KW-0653">Protein transport</keyword>
<evidence type="ECO:0000256" key="2">
    <source>
        <dbReference type="ARBA" id="ARBA00007650"/>
    </source>
</evidence>
<evidence type="ECO:0000256" key="7">
    <source>
        <dbReference type="ARBA" id="ARBA00022967"/>
    </source>
</evidence>
<keyword evidence="12" id="KW-1185">Reference proteome</keyword>
<evidence type="ECO:0000256" key="1">
    <source>
        <dbReference type="ARBA" id="ARBA00004170"/>
    </source>
</evidence>
<keyword evidence="4" id="KW-0547">Nucleotide-binding</keyword>
<dbReference type="PROSITE" id="PS51196">
    <property type="entry name" value="SECA_MOTOR_DEAD"/>
    <property type="match status" value="1"/>
</dbReference>
<accession>A0AA36N6S3</accession>
<keyword evidence="8" id="KW-0811">Translocation</keyword>